<dbReference type="Proteomes" id="UP001165960">
    <property type="component" value="Unassembled WGS sequence"/>
</dbReference>
<organism evidence="1 2">
    <name type="scientific">Entomophthora muscae</name>
    <dbReference type="NCBI Taxonomy" id="34485"/>
    <lineage>
        <taxon>Eukaryota</taxon>
        <taxon>Fungi</taxon>
        <taxon>Fungi incertae sedis</taxon>
        <taxon>Zoopagomycota</taxon>
        <taxon>Entomophthoromycotina</taxon>
        <taxon>Entomophthoromycetes</taxon>
        <taxon>Entomophthorales</taxon>
        <taxon>Entomophthoraceae</taxon>
        <taxon>Entomophthora</taxon>
    </lineage>
</organism>
<evidence type="ECO:0000313" key="1">
    <source>
        <dbReference type="EMBL" id="KAJ9052732.1"/>
    </source>
</evidence>
<reference evidence="1" key="1">
    <citation type="submission" date="2022-04" db="EMBL/GenBank/DDBJ databases">
        <title>Genome of the entomopathogenic fungus Entomophthora muscae.</title>
        <authorList>
            <person name="Elya C."/>
            <person name="Lovett B.R."/>
            <person name="Lee E."/>
            <person name="Macias A.M."/>
            <person name="Hajek A.E."/>
            <person name="De Bivort B.L."/>
            <person name="Kasson M.T."/>
            <person name="De Fine Licht H.H."/>
            <person name="Stajich J.E."/>
        </authorList>
    </citation>
    <scope>NUCLEOTIDE SEQUENCE</scope>
    <source>
        <strain evidence="1">Berkeley</strain>
    </source>
</reference>
<dbReference type="EMBL" id="QTSX02006613">
    <property type="protein sequence ID" value="KAJ9052732.1"/>
    <property type="molecule type" value="Genomic_DNA"/>
</dbReference>
<keyword evidence="2" id="KW-1185">Reference proteome</keyword>
<gene>
    <name evidence="1" type="ORF">DSO57_1031293</name>
</gene>
<protein>
    <submittedName>
        <fullName evidence="1">Uncharacterized protein</fullName>
    </submittedName>
</protein>
<proteinExistence type="predicted"/>
<sequence>MPASSSDLPTNHTGKLFGDVYITLTRVIDTITPAAGLWSWVGKSFSYLFKLAPLLWWALPAKNLACKETPGEDTASGGEATPPGTAGTDPKRPTEKAAGEPSKQAAKNKAQEKAKGHQTPNPTQKGRRKAEQKPRDRELNAQNEMAPNADEKAEARNRSPARLVWRLALGAETASGEQQTTERRAKQHKGPPPKKAPDRDNKTPENNKELILYHTTDAYSKDQENTPVYCNPCVSPADLETVRL</sequence>
<evidence type="ECO:0000313" key="2">
    <source>
        <dbReference type="Proteomes" id="UP001165960"/>
    </source>
</evidence>
<name>A0ACC2RRL6_9FUNG</name>
<comment type="caution">
    <text evidence="1">The sequence shown here is derived from an EMBL/GenBank/DDBJ whole genome shotgun (WGS) entry which is preliminary data.</text>
</comment>
<accession>A0ACC2RRL6</accession>